<protein>
    <submittedName>
        <fullName evidence="1">Uncharacterized protein</fullName>
    </submittedName>
</protein>
<gene>
    <name evidence="1" type="ORF">X474_02930</name>
</gene>
<accession>A0A0D2K242</accession>
<keyword evidence="2" id="KW-1185">Reference proteome</keyword>
<evidence type="ECO:0000313" key="1">
    <source>
        <dbReference type="EMBL" id="KIX15745.1"/>
    </source>
</evidence>
<dbReference type="InParanoid" id="A0A0D2K242"/>
<dbReference type="EMBL" id="AZAC01000002">
    <property type="protein sequence ID" value="KIX15745.1"/>
    <property type="molecule type" value="Genomic_DNA"/>
</dbReference>
<reference evidence="1 2" key="1">
    <citation type="submission" date="2013-11" db="EMBL/GenBank/DDBJ databases">
        <title>Metagenomic analysis of a methanogenic consortium involved in long chain n-alkane degradation.</title>
        <authorList>
            <person name="Davidova I.A."/>
            <person name="Callaghan A.V."/>
            <person name="Wawrik B."/>
            <person name="Pruitt S."/>
            <person name="Marks C."/>
            <person name="Duncan K.E."/>
            <person name="Suflita J.M."/>
        </authorList>
    </citation>
    <scope>NUCLEOTIDE SEQUENCE [LARGE SCALE GENOMIC DNA]</scope>
    <source>
        <strain evidence="1 2">SPR</strain>
    </source>
</reference>
<dbReference type="Proteomes" id="UP000032233">
    <property type="component" value="Unassembled WGS sequence"/>
</dbReference>
<evidence type="ECO:0000313" key="2">
    <source>
        <dbReference type="Proteomes" id="UP000032233"/>
    </source>
</evidence>
<comment type="caution">
    <text evidence="1">The sequence shown here is derived from an EMBL/GenBank/DDBJ whole genome shotgun (WGS) entry which is preliminary data.</text>
</comment>
<sequence length="54" mass="5998">MAMGFNRLERLINGSHTLQGKAKSIIHRPVYPLAAILAASSIEMQNIKISFEMV</sequence>
<dbReference type="AlphaFoldDB" id="A0A0D2K242"/>
<proteinExistence type="predicted"/>
<organism evidence="1 2">
    <name type="scientific">Dethiosulfatarculus sandiegensis</name>
    <dbReference type="NCBI Taxonomy" id="1429043"/>
    <lineage>
        <taxon>Bacteria</taxon>
        <taxon>Pseudomonadati</taxon>
        <taxon>Thermodesulfobacteriota</taxon>
        <taxon>Desulfarculia</taxon>
        <taxon>Desulfarculales</taxon>
        <taxon>Desulfarculaceae</taxon>
        <taxon>Dethiosulfatarculus</taxon>
    </lineage>
</organism>
<name>A0A0D2K242_9BACT</name>